<name>A0AAD8V258_LOLMU</name>
<protein>
    <submittedName>
        <fullName evidence="1">Uncharacterized protein</fullName>
    </submittedName>
</protein>
<reference evidence="1" key="1">
    <citation type="submission" date="2023-07" db="EMBL/GenBank/DDBJ databases">
        <title>A chromosome-level genome assembly of Lolium multiflorum.</title>
        <authorList>
            <person name="Chen Y."/>
            <person name="Copetti D."/>
            <person name="Kolliker R."/>
            <person name="Studer B."/>
        </authorList>
    </citation>
    <scope>NUCLEOTIDE SEQUENCE</scope>
    <source>
        <strain evidence="1">02402/16</strain>
        <tissue evidence="1">Leaf</tissue>
    </source>
</reference>
<dbReference type="SUPFAM" id="SSF53659">
    <property type="entry name" value="Isocitrate/Isopropylmalate dehydrogenase-like"/>
    <property type="match status" value="1"/>
</dbReference>
<dbReference type="Gene3D" id="3.40.718.10">
    <property type="entry name" value="Isopropylmalate Dehydrogenase"/>
    <property type="match status" value="1"/>
</dbReference>
<dbReference type="EMBL" id="JAUUTY010000822">
    <property type="protein sequence ID" value="KAK1579413.1"/>
    <property type="molecule type" value="Genomic_DNA"/>
</dbReference>
<comment type="caution">
    <text evidence="1">The sequence shown here is derived from an EMBL/GenBank/DDBJ whole genome shotgun (WGS) entry which is preliminary data.</text>
</comment>
<sequence length="104" mass="11388">MPVALISVDGIRPLVSGSMQQVMEAMPATIYFETQDFTATFIDSIRHNEFILKGGLVTPVGGGFYILNMQLYKELNLYASPINYANIASSGINSIPPLMHSFSN</sequence>
<evidence type="ECO:0000313" key="2">
    <source>
        <dbReference type="Proteomes" id="UP001231189"/>
    </source>
</evidence>
<dbReference type="AlphaFoldDB" id="A0AAD8V258"/>
<keyword evidence="2" id="KW-1185">Reference proteome</keyword>
<accession>A0AAD8V258</accession>
<proteinExistence type="predicted"/>
<evidence type="ECO:0000313" key="1">
    <source>
        <dbReference type="EMBL" id="KAK1579413.1"/>
    </source>
</evidence>
<gene>
    <name evidence="1" type="ORF">QYE76_017646</name>
</gene>
<organism evidence="1 2">
    <name type="scientific">Lolium multiflorum</name>
    <name type="common">Italian ryegrass</name>
    <name type="synonym">Lolium perenne subsp. multiflorum</name>
    <dbReference type="NCBI Taxonomy" id="4521"/>
    <lineage>
        <taxon>Eukaryota</taxon>
        <taxon>Viridiplantae</taxon>
        <taxon>Streptophyta</taxon>
        <taxon>Embryophyta</taxon>
        <taxon>Tracheophyta</taxon>
        <taxon>Spermatophyta</taxon>
        <taxon>Magnoliopsida</taxon>
        <taxon>Liliopsida</taxon>
        <taxon>Poales</taxon>
        <taxon>Poaceae</taxon>
        <taxon>BOP clade</taxon>
        <taxon>Pooideae</taxon>
        <taxon>Poodae</taxon>
        <taxon>Poeae</taxon>
        <taxon>Poeae Chloroplast Group 2 (Poeae type)</taxon>
        <taxon>Loliodinae</taxon>
        <taxon>Loliinae</taxon>
        <taxon>Lolium</taxon>
    </lineage>
</organism>
<dbReference type="Proteomes" id="UP001231189">
    <property type="component" value="Unassembled WGS sequence"/>
</dbReference>